<dbReference type="Proteomes" id="UP000067626">
    <property type="component" value="Chromosome"/>
</dbReference>
<dbReference type="PANTHER" id="PTHR43213">
    <property type="entry name" value="BIFUNCTIONAL DTTP/UTP PYROPHOSPHATASE/METHYLTRANSFERASE PROTEIN-RELATED"/>
    <property type="match status" value="1"/>
</dbReference>
<comment type="similarity">
    <text evidence="5">Belongs to the Maf family. YceF subfamily.</text>
</comment>
<evidence type="ECO:0000256" key="1">
    <source>
        <dbReference type="ARBA" id="ARBA00004496"/>
    </source>
</evidence>
<feature type="region of interest" description="Disordered" evidence="6">
    <location>
        <begin position="1"/>
        <end position="57"/>
    </location>
</feature>
<proteinExistence type="inferred from homology"/>
<dbReference type="GO" id="GO:0047429">
    <property type="term" value="F:nucleoside triphosphate diphosphatase activity"/>
    <property type="evidence" value="ECO:0007669"/>
    <property type="project" value="InterPro"/>
</dbReference>
<evidence type="ECO:0000256" key="4">
    <source>
        <dbReference type="ARBA" id="ARBA00023080"/>
    </source>
</evidence>
<accession>A0A0K1EMN3</accession>
<dbReference type="STRING" id="52.CMC5_063880"/>
<feature type="site" description="Important for substrate specificity" evidence="5">
    <location>
        <position position="128"/>
    </location>
</feature>
<dbReference type="CDD" id="cd00555">
    <property type="entry name" value="Maf"/>
    <property type="match status" value="1"/>
</dbReference>
<dbReference type="PATRIC" id="fig|52.7.peg.7025"/>
<dbReference type="RefSeq" id="WP_218920101.1">
    <property type="nucleotide sequence ID" value="NZ_CP012159.1"/>
</dbReference>
<reference evidence="7 8" key="1">
    <citation type="submission" date="2015-07" db="EMBL/GenBank/DDBJ databases">
        <title>Genome analysis of myxobacterium Chondromyces crocatus Cm c5 reveals a high potential for natural compound synthesis and the genetic basis for the loss of fruiting body formation.</title>
        <authorList>
            <person name="Zaburannyi N."/>
            <person name="Bunk B."/>
            <person name="Maier J."/>
            <person name="Overmann J."/>
            <person name="Mueller R."/>
        </authorList>
    </citation>
    <scope>NUCLEOTIDE SEQUENCE [LARGE SCALE GENOMIC DNA]</scope>
    <source>
        <strain evidence="7 8">Cm c5</strain>
    </source>
</reference>
<dbReference type="NCBIfam" id="TIGR00172">
    <property type="entry name" value="maf"/>
    <property type="match status" value="1"/>
</dbReference>
<dbReference type="KEGG" id="ccro:CMC5_063880"/>
<comment type="function">
    <text evidence="5">Nucleoside triphosphate pyrophosphatase that hydrolyzes 7-methyl-GTP (m(7)GTP). May have a dual role in cell division arrest and in preventing the incorporation of modified nucleotides into cellular nucleic acids.</text>
</comment>
<dbReference type="EMBL" id="CP012159">
    <property type="protein sequence ID" value="AKT42165.1"/>
    <property type="molecule type" value="Genomic_DNA"/>
</dbReference>
<dbReference type="EC" id="3.6.1.-" evidence="5"/>
<evidence type="ECO:0000256" key="6">
    <source>
        <dbReference type="SAM" id="MobiDB-lite"/>
    </source>
</evidence>
<dbReference type="GO" id="GO:0005737">
    <property type="term" value="C:cytoplasm"/>
    <property type="evidence" value="ECO:0007669"/>
    <property type="project" value="UniProtKB-SubCell"/>
</dbReference>
<keyword evidence="3 5" id="KW-0378">Hydrolase</keyword>
<evidence type="ECO:0000256" key="2">
    <source>
        <dbReference type="ARBA" id="ARBA00022490"/>
    </source>
</evidence>
<protein>
    <recommendedName>
        <fullName evidence="5">7-methyl-GTP pyrophosphatase</fullName>
        <shortName evidence="5">m(7)GTP pyrophosphatase</shortName>
        <ecNumber evidence="5">3.6.1.-</ecNumber>
    </recommendedName>
</protein>
<dbReference type="AlphaFoldDB" id="A0A0K1EMN3"/>
<evidence type="ECO:0000256" key="3">
    <source>
        <dbReference type="ARBA" id="ARBA00022801"/>
    </source>
</evidence>
<dbReference type="InterPro" id="IPR003697">
    <property type="entry name" value="Maf-like"/>
</dbReference>
<comment type="subcellular location">
    <subcellularLocation>
        <location evidence="1 5">Cytoplasm</location>
    </subcellularLocation>
</comment>
<dbReference type="Gene3D" id="3.90.950.10">
    <property type="match status" value="1"/>
</dbReference>
<comment type="cofactor">
    <cofactor evidence="5">
        <name>a divalent metal cation</name>
        <dbReference type="ChEBI" id="CHEBI:60240"/>
    </cofactor>
</comment>
<dbReference type="SUPFAM" id="SSF52972">
    <property type="entry name" value="ITPase-like"/>
    <property type="match status" value="1"/>
</dbReference>
<dbReference type="HAMAP" id="MF_00528">
    <property type="entry name" value="Maf"/>
    <property type="match status" value="1"/>
</dbReference>
<dbReference type="InterPro" id="IPR029001">
    <property type="entry name" value="ITPase-like_fam"/>
</dbReference>
<feature type="site" description="Important for substrate specificity" evidence="5">
    <location>
        <position position="210"/>
    </location>
</feature>
<keyword evidence="8" id="KW-1185">Reference proteome</keyword>
<feature type="active site" description="Proton acceptor" evidence="5">
    <location>
        <position position="127"/>
    </location>
</feature>
<comment type="catalytic activity">
    <reaction evidence="5">
        <text>N(7)-methyl-GTP + H2O = N(7)-methyl-GMP + diphosphate + H(+)</text>
        <dbReference type="Rhea" id="RHEA:58744"/>
        <dbReference type="ChEBI" id="CHEBI:15377"/>
        <dbReference type="ChEBI" id="CHEBI:15378"/>
        <dbReference type="ChEBI" id="CHEBI:33019"/>
        <dbReference type="ChEBI" id="CHEBI:58285"/>
        <dbReference type="ChEBI" id="CHEBI:87133"/>
    </reaction>
</comment>
<dbReference type="PANTHER" id="PTHR43213:SF10">
    <property type="entry name" value="7-METHYL-GTP PYROPHOSPHATASE"/>
    <property type="match status" value="1"/>
</dbReference>
<dbReference type="Pfam" id="PF02545">
    <property type="entry name" value="Maf"/>
    <property type="match status" value="1"/>
</dbReference>
<gene>
    <name evidence="7" type="ORF">CMC5_063880</name>
</gene>
<keyword evidence="4 5" id="KW-0546">Nucleotide metabolism</keyword>
<organism evidence="7 8">
    <name type="scientific">Chondromyces crocatus</name>
    <dbReference type="NCBI Taxonomy" id="52"/>
    <lineage>
        <taxon>Bacteria</taxon>
        <taxon>Pseudomonadati</taxon>
        <taxon>Myxococcota</taxon>
        <taxon>Polyangia</taxon>
        <taxon>Polyangiales</taxon>
        <taxon>Polyangiaceae</taxon>
        <taxon>Chondromyces</taxon>
    </lineage>
</organism>
<name>A0A0K1EMN3_CHOCO</name>
<evidence type="ECO:0000313" key="8">
    <source>
        <dbReference type="Proteomes" id="UP000067626"/>
    </source>
</evidence>
<evidence type="ECO:0000256" key="5">
    <source>
        <dbReference type="HAMAP-Rule" id="MF_00528"/>
    </source>
</evidence>
<dbReference type="GO" id="GO:0009117">
    <property type="term" value="P:nucleotide metabolic process"/>
    <property type="evidence" value="ECO:0007669"/>
    <property type="project" value="UniProtKB-KW"/>
</dbReference>
<evidence type="ECO:0000313" key="7">
    <source>
        <dbReference type="EMBL" id="AKT42165.1"/>
    </source>
</evidence>
<keyword evidence="2 5" id="KW-0963">Cytoplasm</keyword>
<feature type="site" description="Important for substrate specificity" evidence="5">
    <location>
        <position position="68"/>
    </location>
</feature>
<comment type="caution">
    <text evidence="5">Lacks conserved residue(s) required for the propagation of feature annotation.</text>
</comment>
<feature type="compositionally biased region" description="Pro residues" evidence="6">
    <location>
        <begin position="29"/>
        <end position="43"/>
    </location>
</feature>
<sequence>METHPDGVPRIAPERSAPPRTCEVSYVGPMPPPSAGVGPPPLSSPATRRQDRSVSSPPLLVLASTSPYRKGLLARLGIPFITAAPDCDEDAYKACATSPRGLAESLALAKAESLRATHPGAVILGGDQVATLDGDILGKPGSREAALDQLERLAGRTHLLVTAVALLHDGQLHQHTDLARLTMRPLTRTQLERYVAADDPVDCAGAYKLEQRGITLFSAIHTVDHSAITGLPLLWLTGMLSALGIDVP</sequence>